<proteinExistence type="predicted"/>
<reference evidence="1" key="1">
    <citation type="journal article" date="2021" name="Environ. Microbiol.">
        <title>Gene family expansions and transcriptome signatures uncover fungal adaptations to wood decay.</title>
        <authorList>
            <person name="Hage H."/>
            <person name="Miyauchi S."/>
            <person name="Viragh M."/>
            <person name="Drula E."/>
            <person name="Min B."/>
            <person name="Chaduli D."/>
            <person name="Navarro D."/>
            <person name="Favel A."/>
            <person name="Norest M."/>
            <person name="Lesage-Meessen L."/>
            <person name="Balint B."/>
            <person name="Merenyi Z."/>
            <person name="de Eugenio L."/>
            <person name="Morin E."/>
            <person name="Martinez A.T."/>
            <person name="Baldrian P."/>
            <person name="Stursova M."/>
            <person name="Martinez M.J."/>
            <person name="Novotny C."/>
            <person name="Magnuson J.K."/>
            <person name="Spatafora J.W."/>
            <person name="Maurice S."/>
            <person name="Pangilinan J."/>
            <person name="Andreopoulos W."/>
            <person name="LaButti K."/>
            <person name="Hundley H."/>
            <person name="Na H."/>
            <person name="Kuo A."/>
            <person name="Barry K."/>
            <person name="Lipzen A."/>
            <person name="Henrissat B."/>
            <person name="Riley R."/>
            <person name="Ahrendt S."/>
            <person name="Nagy L.G."/>
            <person name="Grigoriev I.V."/>
            <person name="Martin F."/>
            <person name="Rosso M.N."/>
        </authorList>
    </citation>
    <scope>NUCLEOTIDE SEQUENCE</scope>
    <source>
        <strain evidence="1">CBS 384.51</strain>
    </source>
</reference>
<evidence type="ECO:0000313" key="1">
    <source>
        <dbReference type="EMBL" id="KAI0094297.1"/>
    </source>
</evidence>
<dbReference type="Proteomes" id="UP001055072">
    <property type="component" value="Unassembled WGS sequence"/>
</dbReference>
<comment type="caution">
    <text evidence="1">The sequence shown here is derived from an EMBL/GenBank/DDBJ whole genome shotgun (WGS) entry which is preliminary data.</text>
</comment>
<protein>
    <submittedName>
        <fullName evidence="1">FMN-linked oxidoreductase</fullName>
    </submittedName>
</protein>
<dbReference type="EMBL" id="MU274900">
    <property type="protein sequence ID" value="KAI0094297.1"/>
    <property type="molecule type" value="Genomic_DNA"/>
</dbReference>
<name>A0ACB8UIP9_9APHY</name>
<keyword evidence="2" id="KW-1185">Reference proteome</keyword>
<accession>A0ACB8UIP9</accession>
<organism evidence="1 2">
    <name type="scientific">Irpex rosettiformis</name>
    <dbReference type="NCBI Taxonomy" id="378272"/>
    <lineage>
        <taxon>Eukaryota</taxon>
        <taxon>Fungi</taxon>
        <taxon>Dikarya</taxon>
        <taxon>Basidiomycota</taxon>
        <taxon>Agaricomycotina</taxon>
        <taxon>Agaricomycetes</taxon>
        <taxon>Polyporales</taxon>
        <taxon>Irpicaceae</taxon>
        <taxon>Irpex</taxon>
    </lineage>
</organism>
<evidence type="ECO:0000313" key="2">
    <source>
        <dbReference type="Proteomes" id="UP001055072"/>
    </source>
</evidence>
<gene>
    <name evidence="1" type="ORF">BDY19DRAFT_988154</name>
</gene>
<sequence length="426" mass="47268">MGSISGQFTNTPVPGADKYYPLNDPLIGTPLPENAYPQNAKIPLLFKPLTLRGHTFKNRIWVSPMCQYSSDNGHATDWHLVHIGGFATRGVGAICMEATAVTPEGRISPQDAGLWTDSQIDPLKRIVNFVHAQGASIGVQLSHAGRKASTYAPWVHLPASKARRATQWTAEENEDGWPDDVIAPSNIAYADGYPLPKEMSKEDLQRVEEAFVAAADRAKKTGFDFLEIHAAHGYLLHNFVSPVSNTRSDIYGGSLDNRLRYPLKIVGRVRKAWADKPLFVRISATEWAEFPEHEHGEWKQWGIKQSKIYVGELKKLGVDLVDCSTGGNWSKQKIPLSPGYQVPFAAELKKTHPDIPIASVGLITEPKQAESYLQEGKADAVFLARELIRDPNFALRAAAELEVAIKPADQYERAWMHVLTPKHPEQ</sequence>